<gene>
    <name evidence="1" type="ORF">E3T39_07255</name>
</gene>
<accession>A0A4R9AG12</accession>
<dbReference type="RefSeq" id="WP_134514055.1">
    <property type="nucleotide sequence ID" value="NZ_SOHJ01000007.1"/>
</dbReference>
<keyword evidence="2" id="KW-1185">Reference proteome</keyword>
<evidence type="ECO:0000313" key="1">
    <source>
        <dbReference type="EMBL" id="TFD60906.1"/>
    </source>
</evidence>
<sequence>MITSGNTVDLCDSHAEAAQVKSVLTKLILGTHPSKTAQDLAAVAPARAAAPQADVTVQLSKLVDLRTAGVLTDEEFSPKKGGIVGKALTFSAVPNHEKCPLLWMRRGIFLQ</sequence>
<name>A0A4R9AG12_9MICO</name>
<dbReference type="AlphaFoldDB" id="A0A4R9AG12"/>
<organism evidence="1 2">
    <name type="scientific">Cryobacterium suzukii</name>
    <dbReference type="NCBI Taxonomy" id="1259198"/>
    <lineage>
        <taxon>Bacteria</taxon>
        <taxon>Bacillati</taxon>
        <taxon>Actinomycetota</taxon>
        <taxon>Actinomycetes</taxon>
        <taxon>Micrococcales</taxon>
        <taxon>Microbacteriaceae</taxon>
        <taxon>Cryobacterium</taxon>
    </lineage>
</organism>
<comment type="caution">
    <text evidence="1">The sequence shown here is derived from an EMBL/GenBank/DDBJ whole genome shotgun (WGS) entry which is preliminary data.</text>
</comment>
<dbReference type="Proteomes" id="UP000298170">
    <property type="component" value="Unassembled WGS sequence"/>
</dbReference>
<protein>
    <recommendedName>
        <fullName evidence="3">SHOCT domain-containing protein</fullName>
    </recommendedName>
</protein>
<evidence type="ECO:0008006" key="3">
    <source>
        <dbReference type="Google" id="ProtNLM"/>
    </source>
</evidence>
<proteinExistence type="predicted"/>
<evidence type="ECO:0000313" key="2">
    <source>
        <dbReference type="Proteomes" id="UP000298170"/>
    </source>
</evidence>
<reference evidence="1 2" key="1">
    <citation type="submission" date="2019-03" db="EMBL/GenBank/DDBJ databases">
        <title>Genomics of glacier-inhabiting Cryobacterium strains.</title>
        <authorList>
            <person name="Liu Q."/>
            <person name="Xin Y.-H."/>
        </authorList>
    </citation>
    <scope>NUCLEOTIDE SEQUENCE [LARGE SCALE GENOMIC DNA]</scope>
    <source>
        <strain evidence="1 2">Sr39</strain>
    </source>
</reference>
<dbReference type="OrthoDB" id="5996503at2"/>
<dbReference type="EMBL" id="SOHJ01000007">
    <property type="protein sequence ID" value="TFD60906.1"/>
    <property type="molecule type" value="Genomic_DNA"/>
</dbReference>